<comment type="caution">
    <text evidence="2">The sequence shown here is derived from an EMBL/GenBank/DDBJ whole genome shotgun (WGS) entry which is preliminary data.</text>
</comment>
<evidence type="ECO:0000256" key="1">
    <source>
        <dbReference type="SAM" id="Phobius"/>
    </source>
</evidence>
<organism evidence="2 3">
    <name type="scientific">Saitoella complicata (strain BCRC 22490 / CBS 7301 / JCM 7358 / NBRC 10748 / NRRL Y-17804)</name>
    <dbReference type="NCBI Taxonomy" id="698492"/>
    <lineage>
        <taxon>Eukaryota</taxon>
        <taxon>Fungi</taxon>
        <taxon>Dikarya</taxon>
        <taxon>Ascomycota</taxon>
        <taxon>Taphrinomycotina</taxon>
        <taxon>Taphrinomycotina incertae sedis</taxon>
        <taxon>Saitoella</taxon>
    </lineage>
</organism>
<reference evidence="2 3" key="1">
    <citation type="journal article" date="2011" name="J. Gen. Appl. Microbiol.">
        <title>Draft genome sequencing of the enigmatic yeast Saitoella complicata.</title>
        <authorList>
            <person name="Nishida H."/>
            <person name="Hamamoto M."/>
            <person name="Sugiyama J."/>
        </authorList>
    </citation>
    <scope>NUCLEOTIDE SEQUENCE [LARGE SCALE GENOMIC DNA]</scope>
    <source>
        <strain evidence="2 3">NRRL Y-17804</strain>
    </source>
</reference>
<accession>A0A0E9NDU4</accession>
<reference evidence="2 3" key="3">
    <citation type="journal article" date="2015" name="Genome Announc.">
        <title>Draft Genome Sequence of the Archiascomycetous Yeast Saitoella complicata.</title>
        <authorList>
            <person name="Yamauchi K."/>
            <person name="Kondo S."/>
            <person name="Hamamoto M."/>
            <person name="Takahashi Y."/>
            <person name="Ogura Y."/>
            <person name="Hayashi T."/>
            <person name="Nishida H."/>
        </authorList>
    </citation>
    <scope>NUCLEOTIDE SEQUENCE [LARGE SCALE GENOMIC DNA]</scope>
    <source>
        <strain evidence="2 3">NRRL Y-17804</strain>
    </source>
</reference>
<evidence type="ECO:0000313" key="2">
    <source>
        <dbReference type="EMBL" id="GAO47871.1"/>
    </source>
</evidence>
<evidence type="ECO:0000313" key="3">
    <source>
        <dbReference type="Proteomes" id="UP000033140"/>
    </source>
</evidence>
<keyword evidence="1" id="KW-0472">Membrane</keyword>
<keyword evidence="1" id="KW-1133">Transmembrane helix</keyword>
<dbReference type="AlphaFoldDB" id="A0A0E9NDU4"/>
<keyword evidence="3" id="KW-1185">Reference proteome</keyword>
<keyword evidence="1" id="KW-0812">Transmembrane</keyword>
<name>A0A0E9NDU4_SAICN</name>
<dbReference type="EMBL" id="BACD03000011">
    <property type="protein sequence ID" value="GAO47871.1"/>
    <property type="molecule type" value="Genomic_DNA"/>
</dbReference>
<feature type="transmembrane region" description="Helical" evidence="1">
    <location>
        <begin position="6"/>
        <end position="24"/>
    </location>
</feature>
<gene>
    <name evidence="2" type="ORF">G7K_2067-t1</name>
</gene>
<proteinExistence type="predicted"/>
<dbReference type="Proteomes" id="UP000033140">
    <property type="component" value="Unassembled WGS sequence"/>
</dbReference>
<reference evidence="2 3" key="2">
    <citation type="journal article" date="2014" name="J. Gen. Appl. Microbiol.">
        <title>The early diverging ascomycetous budding yeast Saitoella complicata has three histone deacetylases belonging to the Clr6, Hos2, and Rpd3 lineages.</title>
        <authorList>
            <person name="Nishida H."/>
            <person name="Matsumoto T."/>
            <person name="Kondo S."/>
            <person name="Hamamoto M."/>
            <person name="Yoshikawa H."/>
        </authorList>
    </citation>
    <scope>NUCLEOTIDE SEQUENCE [LARGE SCALE GENOMIC DNA]</scope>
    <source>
        <strain evidence="2 3">NRRL Y-17804</strain>
    </source>
</reference>
<sequence>MSSNILWRVIGAFMFLVASITLRWSGVSTQGRPQHVSVRVQQRFQQLFSQAIAHRALQGVPFEGLKNPRLSLRSRENLPEFLLQ</sequence>
<protein>
    <submittedName>
        <fullName evidence="2">Uncharacterized protein</fullName>
    </submittedName>
</protein>